<comment type="caution">
    <text evidence="2">The sequence shown here is derived from an EMBL/GenBank/DDBJ whole genome shotgun (WGS) entry which is preliminary data.</text>
</comment>
<organism evidence="2 3">
    <name type="scientific">Sphingomonas mollis</name>
    <dbReference type="NCBI Taxonomy" id="2795726"/>
    <lineage>
        <taxon>Bacteria</taxon>
        <taxon>Pseudomonadati</taxon>
        <taxon>Pseudomonadota</taxon>
        <taxon>Alphaproteobacteria</taxon>
        <taxon>Sphingomonadales</taxon>
        <taxon>Sphingomonadaceae</taxon>
        <taxon>Sphingomonas</taxon>
    </lineage>
</organism>
<gene>
    <name evidence="2" type="ORF">JAO74_03605</name>
</gene>
<feature type="transmembrane region" description="Helical" evidence="1">
    <location>
        <begin position="298"/>
        <end position="323"/>
    </location>
</feature>
<dbReference type="Proteomes" id="UP000640426">
    <property type="component" value="Unassembled WGS sequence"/>
</dbReference>
<feature type="transmembrane region" description="Helical" evidence="1">
    <location>
        <begin position="247"/>
        <end position="265"/>
    </location>
</feature>
<keyword evidence="1" id="KW-0812">Transmembrane</keyword>
<keyword evidence="1" id="KW-0472">Membrane</keyword>
<feature type="transmembrane region" description="Helical" evidence="1">
    <location>
        <begin position="21"/>
        <end position="38"/>
    </location>
</feature>
<feature type="transmembrane region" description="Helical" evidence="1">
    <location>
        <begin position="50"/>
        <end position="71"/>
    </location>
</feature>
<evidence type="ECO:0008006" key="4">
    <source>
        <dbReference type="Google" id="ProtNLM"/>
    </source>
</evidence>
<protein>
    <recommendedName>
        <fullName evidence="4">MFS transporter</fullName>
    </recommendedName>
</protein>
<feature type="transmembrane region" description="Helical" evidence="1">
    <location>
        <begin position="216"/>
        <end position="235"/>
    </location>
</feature>
<reference evidence="3" key="1">
    <citation type="submission" date="2020-12" db="EMBL/GenBank/DDBJ databases">
        <title>Hymenobacter sp.</title>
        <authorList>
            <person name="Kim M.K."/>
        </authorList>
    </citation>
    <scope>NUCLEOTIDE SEQUENCE [LARGE SCALE GENOMIC DNA]</scope>
    <source>
        <strain evidence="3">BT553</strain>
    </source>
</reference>
<feature type="transmembrane region" description="Helical" evidence="1">
    <location>
        <begin position="335"/>
        <end position="356"/>
    </location>
</feature>
<keyword evidence="1" id="KW-1133">Transmembrane helix</keyword>
<evidence type="ECO:0000313" key="2">
    <source>
        <dbReference type="EMBL" id="MBJ6120876.1"/>
    </source>
</evidence>
<evidence type="ECO:0000313" key="3">
    <source>
        <dbReference type="Proteomes" id="UP000640426"/>
    </source>
</evidence>
<dbReference type="EMBL" id="JAELXS010000002">
    <property type="protein sequence ID" value="MBJ6120876.1"/>
    <property type="molecule type" value="Genomic_DNA"/>
</dbReference>
<feature type="transmembrane region" description="Helical" evidence="1">
    <location>
        <begin position="171"/>
        <end position="190"/>
    </location>
</feature>
<dbReference type="RefSeq" id="WP_199035264.1">
    <property type="nucleotide sequence ID" value="NZ_JAELXS010000002.1"/>
</dbReference>
<feature type="transmembrane region" description="Helical" evidence="1">
    <location>
        <begin position="368"/>
        <end position="388"/>
    </location>
</feature>
<keyword evidence="3" id="KW-1185">Reference proteome</keyword>
<name>A0ABS0XLF6_9SPHN</name>
<sequence length="399" mass="41577">MTAHRSTQACNRYRFGAAHGSRSLVWSIVDLLLAWHFHIDLGLTGPETGWVLFALLMLGGAVTFIAGLTLSRLAATGQLVVKVQLPAAIAAATLLPLQFYFHEALTVISAGVAFRIAYAVQDVAQNMLASLLPVNEADARGYARLRVTLSAFARCCVVSGFAIALGTGMTVLLIFSSVVVIISAISLRKLEFPSRASRPQLPGQDYGTIPTRLPRLLISWAIAAAFLPTFNRLFIFSPAVAGAPRSGAWILAGFCFGSVFGPMIPNAISPPILVTMVVSSGSMMLLPMPVAIEGSADMAGAVVHGVALSLIGVRLWAAASGIAMAEAQGGRSRDGIVFGSVILTIHLASAVGMLVLGPLIEGFEAGRVGTTLTALTFTVLGALLLSAITPNGRTAIVAA</sequence>
<accession>A0ABS0XLF6</accession>
<evidence type="ECO:0000256" key="1">
    <source>
        <dbReference type="SAM" id="Phobius"/>
    </source>
</evidence>
<proteinExistence type="predicted"/>